<dbReference type="GO" id="GO:0015628">
    <property type="term" value="P:protein secretion by the type II secretion system"/>
    <property type="evidence" value="ECO:0007669"/>
    <property type="project" value="InterPro"/>
</dbReference>
<evidence type="ECO:0000256" key="7">
    <source>
        <dbReference type="ARBA" id="ARBA00022927"/>
    </source>
</evidence>
<dbReference type="Gene3D" id="3.30.1360.100">
    <property type="entry name" value="General secretion pathway protein M, EpsM"/>
    <property type="match status" value="1"/>
</dbReference>
<evidence type="ECO:0000256" key="9">
    <source>
        <dbReference type="ARBA" id="ARBA00023136"/>
    </source>
</evidence>
<dbReference type="Pfam" id="PF04612">
    <property type="entry name" value="T2SSM"/>
    <property type="match status" value="1"/>
</dbReference>
<evidence type="ECO:0000256" key="3">
    <source>
        <dbReference type="ARBA" id="ARBA00022448"/>
    </source>
</evidence>
<evidence type="ECO:0008006" key="13">
    <source>
        <dbReference type="Google" id="ProtNLM"/>
    </source>
</evidence>
<proteinExistence type="inferred from homology"/>
<protein>
    <recommendedName>
        <fullName evidence="13">Type II secretion system protein M</fullName>
    </recommendedName>
</protein>
<evidence type="ECO:0000256" key="5">
    <source>
        <dbReference type="ARBA" id="ARBA00022519"/>
    </source>
</evidence>
<dbReference type="GO" id="GO:0005886">
    <property type="term" value="C:plasma membrane"/>
    <property type="evidence" value="ECO:0007669"/>
    <property type="project" value="UniProtKB-SubCell"/>
</dbReference>
<gene>
    <name evidence="11" type="ORF">GTOL_11400</name>
</gene>
<keyword evidence="9 10" id="KW-0472">Membrane</keyword>
<comment type="similarity">
    <text evidence="2">Belongs to the GSP M family.</text>
</comment>
<keyword evidence="8 10" id="KW-1133">Transmembrane helix</keyword>
<evidence type="ECO:0000256" key="10">
    <source>
        <dbReference type="SAM" id="Phobius"/>
    </source>
</evidence>
<keyword evidence="6 10" id="KW-0812">Transmembrane</keyword>
<feature type="transmembrane region" description="Helical" evidence="10">
    <location>
        <begin position="18"/>
        <end position="35"/>
    </location>
</feature>
<keyword evidence="3" id="KW-0813">Transport</keyword>
<evidence type="ECO:0000256" key="8">
    <source>
        <dbReference type="ARBA" id="ARBA00022989"/>
    </source>
</evidence>
<name>A0A916J3Y4_9PROT</name>
<evidence type="ECO:0000313" key="12">
    <source>
        <dbReference type="Proteomes" id="UP000742786"/>
    </source>
</evidence>
<keyword evidence="7" id="KW-0653">Protein transport</keyword>
<sequence>MKARLQKLWESRSPRDRVIIVTLAVVVGAMLYLLLVQSANQARTQLGASVSVLRAQALRLESDANELARVRAMPSPPTPQSDLRTQIQSQANATGLGRALLRIDARGADQVQVVFGSVPFADWLAWVATLQEQRIRLDTSRIEALTTPGLVSITATFTRAKAQ</sequence>
<dbReference type="InterPro" id="IPR007690">
    <property type="entry name" value="T2SS_GspM"/>
</dbReference>
<dbReference type="InterPro" id="IPR023229">
    <property type="entry name" value="T2SS_M_periplasmic_sf"/>
</dbReference>
<organism evidence="11 12">
    <name type="scientific">Georgfuchsia toluolica</name>
    <dbReference type="NCBI Taxonomy" id="424218"/>
    <lineage>
        <taxon>Bacteria</taxon>
        <taxon>Pseudomonadati</taxon>
        <taxon>Pseudomonadota</taxon>
        <taxon>Betaproteobacteria</taxon>
        <taxon>Nitrosomonadales</taxon>
        <taxon>Sterolibacteriaceae</taxon>
        <taxon>Georgfuchsia</taxon>
    </lineage>
</organism>
<reference evidence="11" key="1">
    <citation type="submission" date="2021-04" db="EMBL/GenBank/DDBJ databases">
        <authorList>
            <person name="Hornung B."/>
        </authorList>
    </citation>
    <scope>NUCLEOTIDE SEQUENCE</scope>
    <source>
        <strain evidence="11">G5G6</strain>
    </source>
</reference>
<comment type="subcellular location">
    <subcellularLocation>
        <location evidence="1">Cell inner membrane</location>
        <topology evidence="1">Single-pass membrane protein</topology>
    </subcellularLocation>
</comment>
<accession>A0A916J3Y4</accession>
<dbReference type="RefSeq" id="WP_220635477.1">
    <property type="nucleotide sequence ID" value="NZ_CAJQUM010000001.1"/>
</dbReference>
<evidence type="ECO:0000256" key="2">
    <source>
        <dbReference type="ARBA" id="ARBA00010637"/>
    </source>
</evidence>
<dbReference type="GO" id="GO:0015627">
    <property type="term" value="C:type II protein secretion system complex"/>
    <property type="evidence" value="ECO:0007669"/>
    <property type="project" value="InterPro"/>
</dbReference>
<dbReference type="Proteomes" id="UP000742786">
    <property type="component" value="Unassembled WGS sequence"/>
</dbReference>
<keyword evidence="12" id="KW-1185">Reference proteome</keyword>
<evidence type="ECO:0000313" key="11">
    <source>
        <dbReference type="EMBL" id="CAG4883517.1"/>
    </source>
</evidence>
<dbReference type="SUPFAM" id="SSF103054">
    <property type="entry name" value="General secretion pathway protein M, EpsM"/>
    <property type="match status" value="1"/>
</dbReference>
<keyword evidence="4" id="KW-1003">Cell membrane</keyword>
<comment type="caution">
    <text evidence="11">The sequence shown here is derived from an EMBL/GenBank/DDBJ whole genome shotgun (WGS) entry which is preliminary data.</text>
</comment>
<keyword evidence="5" id="KW-0997">Cell inner membrane</keyword>
<evidence type="ECO:0000256" key="1">
    <source>
        <dbReference type="ARBA" id="ARBA00004377"/>
    </source>
</evidence>
<dbReference type="EMBL" id="CAJQUM010000001">
    <property type="protein sequence ID" value="CAG4883517.1"/>
    <property type="molecule type" value="Genomic_DNA"/>
</dbReference>
<dbReference type="AlphaFoldDB" id="A0A916J3Y4"/>
<evidence type="ECO:0000256" key="6">
    <source>
        <dbReference type="ARBA" id="ARBA00022692"/>
    </source>
</evidence>
<evidence type="ECO:0000256" key="4">
    <source>
        <dbReference type="ARBA" id="ARBA00022475"/>
    </source>
</evidence>